<accession>A0A265N7B8</accession>
<feature type="transmembrane region" description="Helical" evidence="1">
    <location>
        <begin position="106"/>
        <end position="129"/>
    </location>
</feature>
<dbReference type="EMBL" id="NPMS01000007">
    <property type="protein sequence ID" value="OZU87920.1"/>
    <property type="molecule type" value="Genomic_DNA"/>
</dbReference>
<dbReference type="Proteomes" id="UP000216498">
    <property type="component" value="Unassembled WGS sequence"/>
</dbReference>
<evidence type="ECO:0000313" key="3">
    <source>
        <dbReference type="Proteomes" id="UP000216498"/>
    </source>
</evidence>
<protein>
    <recommendedName>
        <fullName evidence="4">DUF3267 domain-containing protein</fullName>
    </recommendedName>
</protein>
<evidence type="ECO:0008006" key="4">
    <source>
        <dbReference type="Google" id="ProtNLM"/>
    </source>
</evidence>
<dbReference type="InterPro" id="IPR021683">
    <property type="entry name" value="DUF3267"/>
</dbReference>
<evidence type="ECO:0000256" key="1">
    <source>
        <dbReference type="SAM" id="Phobius"/>
    </source>
</evidence>
<feature type="transmembrane region" description="Helical" evidence="1">
    <location>
        <begin position="51"/>
        <end position="75"/>
    </location>
</feature>
<name>A0A265N7B8_9BACI</name>
<gene>
    <name evidence="2" type="ORF">CIL03_14555</name>
</gene>
<keyword evidence="1" id="KW-0472">Membrane</keyword>
<sequence>MNCWKSINFTKEFGHRRLKLVSFLIGMLAFIFLYVPISITQNANAVNEAAFLPLIIALVLLPTVHSLMHILPLIIMNKRIKIYYNTKSKFLPVFNYYTQYHLTKKVSLLVALAPSILITIPGLIGSYLFAEVYVFILLFTCVHIGISFIDFLYVIHILKAPKSAFIENGNDGIDILLKTK</sequence>
<organism evidence="2 3">
    <name type="scientific">Virgibacillus indicus</name>
    <dbReference type="NCBI Taxonomy" id="2024554"/>
    <lineage>
        <taxon>Bacteria</taxon>
        <taxon>Bacillati</taxon>
        <taxon>Bacillota</taxon>
        <taxon>Bacilli</taxon>
        <taxon>Bacillales</taxon>
        <taxon>Bacillaceae</taxon>
        <taxon>Virgibacillus</taxon>
    </lineage>
</organism>
<feature type="transmembrane region" description="Helical" evidence="1">
    <location>
        <begin position="135"/>
        <end position="155"/>
    </location>
</feature>
<feature type="transmembrane region" description="Helical" evidence="1">
    <location>
        <begin position="20"/>
        <end position="39"/>
    </location>
</feature>
<dbReference type="Pfam" id="PF11667">
    <property type="entry name" value="DUF3267"/>
    <property type="match status" value="1"/>
</dbReference>
<dbReference type="OrthoDB" id="2360495at2"/>
<proteinExistence type="predicted"/>
<keyword evidence="1" id="KW-1133">Transmembrane helix</keyword>
<dbReference type="RefSeq" id="WP_094886608.1">
    <property type="nucleotide sequence ID" value="NZ_NPMS01000007.1"/>
</dbReference>
<evidence type="ECO:0000313" key="2">
    <source>
        <dbReference type="EMBL" id="OZU87920.1"/>
    </source>
</evidence>
<dbReference type="AlphaFoldDB" id="A0A265N7B8"/>
<reference evidence="2 3" key="1">
    <citation type="submission" date="2017-08" db="EMBL/GenBank/DDBJ databases">
        <title>Virgibacillus indicus sp. nov. and Virgibacillus profoundi sp. nov, two moderately halophilic bacteria isolated from marine sediment by using the Microfluidic Streak Plate.</title>
        <authorList>
            <person name="Xu B."/>
            <person name="Hu B."/>
            <person name="Wang J."/>
            <person name="Zhu Y."/>
            <person name="Huang L."/>
            <person name="Du W."/>
            <person name="Huang Y."/>
        </authorList>
    </citation>
    <scope>NUCLEOTIDE SEQUENCE [LARGE SCALE GENOMIC DNA]</scope>
    <source>
        <strain evidence="2 3">IO3-P2-C2</strain>
    </source>
</reference>
<keyword evidence="3" id="KW-1185">Reference proteome</keyword>
<comment type="caution">
    <text evidence="2">The sequence shown here is derived from an EMBL/GenBank/DDBJ whole genome shotgun (WGS) entry which is preliminary data.</text>
</comment>
<keyword evidence="1" id="KW-0812">Transmembrane</keyword>